<gene>
    <name evidence="2" type="ORF">Ade02nite_13670</name>
</gene>
<evidence type="ECO:0000313" key="3">
    <source>
        <dbReference type="Proteomes" id="UP000609879"/>
    </source>
</evidence>
<dbReference type="InterPro" id="IPR050483">
    <property type="entry name" value="CoA-transferase_III_domain"/>
</dbReference>
<dbReference type="PANTHER" id="PTHR48207:SF4">
    <property type="entry name" value="BLL6097 PROTEIN"/>
    <property type="match status" value="1"/>
</dbReference>
<dbReference type="Gene3D" id="3.40.50.10540">
    <property type="entry name" value="Crotonobetainyl-coa:carnitine coa-transferase, domain 1"/>
    <property type="match status" value="2"/>
</dbReference>
<dbReference type="Pfam" id="PF02515">
    <property type="entry name" value="CoA_transf_3"/>
    <property type="match status" value="2"/>
</dbReference>
<dbReference type="InterPro" id="IPR003673">
    <property type="entry name" value="CoA-Trfase_fam_III"/>
</dbReference>
<evidence type="ECO:0008006" key="4">
    <source>
        <dbReference type="Google" id="ProtNLM"/>
    </source>
</evidence>
<dbReference type="EMBL" id="BOMI01000021">
    <property type="protein sequence ID" value="GID72726.1"/>
    <property type="molecule type" value="Genomic_DNA"/>
</dbReference>
<keyword evidence="1" id="KW-0808">Transferase</keyword>
<protein>
    <recommendedName>
        <fullName evidence="4">CoA transferase</fullName>
    </recommendedName>
</protein>
<dbReference type="PANTHER" id="PTHR48207">
    <property type="entry name" value="SUCCINATE--HYDROXYMETHYLGLUTARATE COA-TRANSFERASE"/>
    <property type="match status" value="1"/>
</dbReference>
<accession>A0ABQ3XYA9</accession>
<reference evidence="2 3" key="1">
    <citation type="submission" date="2021-01" db="EMBL/GenBank/DDBJ databases">
        <title>Whole genome shotgun sequence of Actinoplanes deccanensis NBRC 13994.</title>
        <authorList>
            <person name="Komaki H."/>
            <person name="Tamura T."/>
        </authorList>
    </citation>
    <scope>NUCLEOTIDE SEQUENCE [LARGE SCALE GENOMIC DNA]</scope>
    <source>
        <strain evidence="2 3">NBRC 13994</strain>
    </source>
</reference>
<keyword evidence="3" id="KW-1185">Reference proteome</keyword>
<dbReference type="SUPFAM" id="SSF89796">
    <property type="entry name" value="CoA-transferase family III (CaiB/BaiF)"/>
    <property type="match status" value="2"/>
</dbReference>
<comment type="caution">
    <text evidence="2">The sequence shown here is derived from an EMBL/GenBank/DDBJ whole genome shotgun (WGS) entry which is preliminary data.</text>
</comment>
<evidence type="ECO:0000256" key="1">
    <source>
        <dbReference type="ARBA" id="ARBA00022679"/>
    </source>
</evidence>
<dbReference type="RefSeq" id="WP_203760664.1">
    <property type="nucleotide sequence ID" value="NZ_BAAABO010000006.1"/>
</dbReference>
<dbReference type="Proteomes" id="UP000609879">
    <property type="component" value="Unassembled WGS sequence"/>
</dbReference>
<evidence type="ECO:0000313" key="2">
    <source>
        <dbReference type="EMBL" id="GID72726.1"/>
    </source>
</evidence>
<sequence>MDAGTMLAGHLGRLGIPVPDVRVEAEPETVVQARTGLMTVHGRERGTPRRLGLDVATAATGILAAQGALAVLIGRLRGLPTRGVTVHAAAGGLQFVRHHLAIATGGGAFPYRPAGVPGPPFRTADGHWIEIEVLAGDDWAAFWRRLGLDGPGVVGAAWLPFVYRYLAGECRVPPELPAAVARHSLAQVRAAAVTCGAAVVPIRTTAAPGGLAPWTLEPHGTREAVRRAPRAAEAGPLAGLRVVEVTSRLQGPLAGLLLSRLGAEVTKVEPPGGDFGRHSPPLAGETGAAYLAYNDGKRVVEIDYKLPAGRAELRELAAGADVFLHNWRPGRAEALGLDAAAVARVNPSVVYAHASGWDGADDPPCPIAGDFVVQAYAGTGALLHPRGADPLPSRVTLIDVTGGLLAGEAVLAGLHHRERTGRGCRAGSSLVRAAAVLAASARSRWGPWDAPLETRAGHLAVAGADAARLRAAFGLPSRCADADVRDRLRRATAEEGVRRLAAAGVPAVVVPADLAGLPADPRLAGLLRRVGGAWVPGDPWRFHA</sequence>
<organism evidence="2 3">
    <name type="scientific">Paractinoplanes deccanensis</name>
    <dbReference type="NCBI Taxonomy" id="113561"/>
    <lineage>
        <taxon>Bacteria</taxon>
        <taxon>Bacillati</taxon>
        <taxon>Actinomycetota</taxon>
        <taxon>Actinomycetes</taxon>
        <taxon>Micromonosporales</taxon>
        <taxon>Micromonosporaceae</taxon>
        <taxon>Paractinoplanes</taxon>
    </lineage>
</organism>
<dbReference type="Gene3D" id="3.30.1540.10">
    <property type="entry name" value="formyl-coa transferase, domain 3"/>
    <property type="match status" value="1"/>
</dbReference>
<proteinExistence type="predicted"/>
<dbReference type="InterPro" id="IPR023606">
    <property type="entry name" value="CoA-Trfase_III_dom_1_sf"/>
</dbReference>
<dbReference type="InterPro" id="IPR044855">
    <property type="entry name" value="CoA-Trfase_III_dom3_sf"/>
</dbReference>
<name>A0ABQ3XYA9_9ACTN</name>